<gene>
    <name evidence="1" type="ORF">SMTD_LOCUS9478</name>
</gene>
<keyword evidence="2" id="KW-1185">Reference proteome</keyword>
<reference evidence="1 2" key="1">
    <citation type="submission" date="2018-11" db="EMBL/GenBank/DDBJ databases">
        <authorList>
            <consortium name="Pathogen Informatics"/>
        </authorList>
    </citation>
    <scope>NUCLEOTIDE SEQUENCE [LARGE SCALE GENOMIC DNA]</scope>
    <source>
        <strain>Denwood</strain>
        <strain evidence="2">Zambia</strain>
    </source>
</reference>
<sequence length="102" mass="12155">MKPRLKKHWTTGWTTLRKFNTTLLRDTDKFNEFKITFNNRFQASEDLLKEETTMENNWEGIKKALNSTCQEVLGRKKNHHKEWISVDTLDKIQKKEDQGDGN</sequence>
<proteinExistence type="predicted"/>
<dbReference type="Proteomes" id="UP000269396">
    <property type="component" value="Unassembled WGS sequence"/>
</dbReference>
<organism evidence="1 2">
    <name type="scientific">Schistosoma mattheei</name>
    <dbReference type="NCBI Taxonomy" id="31246"/>
    <lineage>
        <taxon>Eukaryota</taxon>
        <taxon>Metazoa</taxon>
        <taxon>Spiralia</taxon>
        <taxon>Lophotrochozoa</taxon>
        <taxon>Platyhelminthes</taxon>
        <taxon>Trematoda</taxon>
        <taxon>Digenea</taxon>
        <taxon>Strigeidida</taxon>
        <taxon>Schistosomatoidea</taxon>
        <taxon>Schistosomatidae</taxon>
        <taxon>Schistosoma</taxon>
    </lineage>
</organism>
<protein>
    <submittedName>
        <fullName evidence="1">Uncharacterized protein</fullName>
    </submittedName>
</protein>
<evidence type="ECO:0000313" key="2">
    <source>
        <dbReference type="Proteomes" id="UP000269396"/>
    </source>
</evidence>
<accession>A0A183P542</accession>
<dbReference type="STRING" id="31246.A0A183P542"/>
<dbReference type="EMBL" id="UZAL01029735">
    <property type="protein sequence ID" value="VDP50072.1"/>
    <property type="molecule type" value="Genomic_DNA"/>
</dbReference>
<dbReference type="AlphaFoldDB" id="A0A183P542"/>
<name>A0A183P542_9TREM</name>
<evidence type="ECO:0000313" key="1">
    <source>
        <dbReference type="EMBL" id="VDP50072.1"/>
    </source>
</evidence>